<comment type="caution">
    <text evidence="1">The sequence shown here is derived from an EMBL/GenBank/DDBJ whole genome shotgun (WGS) entry which is preliminary data.</text>
</comment>
<organism evidence="1 2">
    <name type="scientific">Genlisea aurea</name>
    <dbReference type="NCBI Taxonomy" id="192259"/>
    <lineage>
        <taxon>Eukaryota</taxon>
        <taxon>Viridiplantae</taxon>
        <taxon>Streptophyta</taxon>
        <taxon>Embryophyta</taxon>
        <taxon>Tracheophyta</taxon>
        <taxon>Spermatophyta</taxon>
        <taxon>Magnoliopsida</taxon>
        <taxon>eudicotyledons</taxon>
        <taxon>Gunneridae</taxon>
        <taxon>Pentapetalae</taxon>
        <taxon>asterids</taxon>
        <taxon>lamiids</taxon>
        <taxon>Lamiales</taxon>
        <taxon>Lentibulariaceae</taxon>
        <taxon>Genlisea</taxon>
    </lineage>
</organism>
<name>S8EP26_9LAMI</name>
<accession>S8EP26</accession>
<protein>
    <submittedName>
        <fullName evidence="1">Uncharacterized protein</fullName>
    </submittedName>
</protein>
<proteinExistence type="predicted"/>
<sequence>MFGFCPESYCPDKAIRSGDQSRFLSPRDIAPLPFPSFLVAAKDRTKRENIQEAVAPFVLAYPMSSSSPHLSMKDCEVVEITEGDPIGVP</sequence>
<evidence type="ECO:0000313" key="1">
    <source>
        <dbReference type="EMBL" id="EPS74647.1"/>
    </source>
</evidence>
<reference evidence="1 2" key="1">
    <citation type="journal article" date="2013" name="BMC Genomics">
        <title>The miniature genome of a carnivorous plant Genlisea aurea contains a low number of genes and short non-coding sequences.</title>
        <authorList>
            <person name="Leushkin E.V."/>
            <person name="Sutormin R.A."/>
            <person name="Nabieva E.R."/>
            <person name="Penin A.A."/>
            <person name="Kondrashov A.S."/>
            <person name="Logacheva M.D."/>
        </authorList>
    </citation>
    <scope>NUCLEOTIDE SEQUENCE [LARGE SCALE GENOMIC DNA]</scope>
</reference>
<keyword evidence="2" id="KW-1185">Reference proteome</keyword>
<dbReference type="Proteomes" id="UP000015453">
    <property type="component" value="Unassembled WGS sequence"/>
</dbReference>
<dbReference type="AlphaFoldDB" id="S8EP26"/>
<evidence type="ECO:0000313" key="2">
    <source>
        <dbReference type="Proteomes" id="UP000015453"/>
    </source>
</evidence>
<gene>
    <name evidence="1" type="ORF">M569_00126</name>
</gene>
<dbReference type="EMBL" id="AUSU01000018">
    <property type="protein sequence ID" value="EPS74647.1"/>
    <property type="molecule type" value="Genomic_DNA"/>
</dbReference>